<name>A0A0P0YS36_9ENTR</name>
<keyword evidence="3 5" id="KW-0808">Transferase</keyword>
<feature type="domain" description="Glycosyltransferase 2-like" evidence="4">
    <location>
        <begin position="7"/>
        <end position="165"/>
    </location>
</feature>
<protein>
    <submittedName>
        <fullName evidence="5">Glycosyl transferase</fullName>
    </submittedName>
</protein>
<evidence type="ECO:0000256" key="2">
    <source>
        <dbReference type="ARBA" id="ARBA00022676"/>
    </source>
</evidence>
<reference evidence="5" key="2">
    <citation type="journal article" date="2015" name="Sci. Rep.">
        <title>Genetic analysis of capsular polysaccharide synthesis gene clusters in 79 capsular types of Klebsiella spp.</title>
        <authorList>
            <person name="Pan Y.J."/>
            <person name="Lin T.L."/>
            <person name="Chen C.T."/>
            <person name="Chen Y.Y."/>
            <person name="Hsieh P.F."/>
            <person name="Hsu C.R."/>
            <person name="Wu M.C."/>
            <person name="Wang J.T."/>
        </authorList>
    </citation>
    <scope>NUCLEOTIDE SEQUENCE</scope>
    <source>
        <strain evidence="5">3534/51</strain>
    </source>
</reference>
<evidence type="ECO:0000259" key="4">
    <source>
        <dbReference type="Pfam" id="PF00535"/>
    </source>
</evidence>
<dbReference type="GO" id="GO:0016757">
    <property type="term" value="F:glycosyltransferase activity"/>
    <property type="evidence" value="ECO:0007669"/>
    <property type="project" value="UniProtKB-KW"/>
</dbReference>
<dbReference type="Gene3D" id="3.90.550.10">
    <property type="entry name" value="Spore Coat Polysaccharide Biosynthesis Protein SpsA, Chain A"/>
    <property type="match status" value="1"/>
</dbReference>
<dbReference type="Pfam" id="PF00535">
    <property type="entry name" value="Glycos_transf_2"/>
    <property type="match status" value="1"/>
</dbReference>
<evidence type="ECO:0000256" key="1">
    <source>
        <dbReference type="ARBA" id="ARBA00006739"/>
    </source>
</evidence>
<organism evidence="5">
    <name type="scientific">Klebsiella sp. 3534/51</name>
    <dbReference type="NCBI Taxonomy" id="1497827"/>
    <lineage>
        <taxon>Bacteria</taxon>
        <taxon>Pseudomonadati</taxon>
        <taxon>Pseudomonadota</taxon>
        <taxon>Gammaproteobacteria</taxon>
        <taxon>Enterobacterales</taxon>
        <taxon>Enterobacteriaceae</taxon>
        <taxon>Klebsiella/Raoultella group</taxon>
        <taxon>Klebsiella</taxon>
    </lineage>
</organism>
<proteinExistence type="inferred from homology"/>
<keyword evidence="2" id="KW-0328">Glycosyltransferase</keyword>
<reference evidence="5" key="1">
    <citation type="submission" date="2014-04" db="EMBL/GenBank/DDBJ databases">
        <authorList>
            <person name="Harrison E."/>
        </authorList>
    </citation>
    <scope>NUCLEOTIDE SEQUENCE</scope>
    <source>
        <strain evidence="5">3534/51</strain>
    </source>
</reference>
<evidence type="ECO:0000313" key="5">
    <source>
        <dbReference type="EMBL" id="BAT24047.1"/>
    </source>
</evidence>
<comment type="similarity">
    <text evidence="1">Belongs to the glycosyltransferase 2 family.</text>
</comment>
<gene>
    <name evidence="5" type="primary">wckY</name>
</gene>
<dbReference type="EMBL" id="AB924593">
    <property type="protein sequence ID" value="BAT24047.1"/>
    <property type="molecule type" value="Genomic_DNA"/>
</dbReference>
<dbReference type="InterPro" id="IPR029044">
    <property type="entry name" value="Nucleotide-diphossugar_trans"/>
</dbReference>
<dbReference type="InterPro" id="IPR001173">
    <property type="entry name" value="Glyco_trans_2-like"/>
</dbReference>
<accession>A0A0P0YS36</accession>
<dbReference type="PANTHER" id="PTHR43685">
    <property type="entry name" value="GLYCOSYLTRANSFERASE"/>
    <property type="match status" value="1"/>
</dbReference>
<dbReference type="PANTHER" id="PTHR43685:SF5">
    <property type="entry name" value="GLYCOSYLTRANSFERASE EPSE-RELATED"/>
    <property type="match status" value="1"/>
</dbReference>
<dbReference type="AlphaFoldDB" id="A0A0P0YS36"/>
<dbReference type="SUPFAM" id="SSF53448">
    <property type="entry name" value="Nucleotide-diphospho-sugar transferases"/>
    <property type="match status" value="1"/>
</dbReference>
<sequence>MEKDYIILIPSFNSSQNEIEKTLASTPLEANILIVDDGSAIPFQDTYIKCSIKRENLSILRLDKNVGIETALKLGVESAAKEYKYIARLDIGDDGNENRFQICKDFLNNNKDIVLVGTWARFVNTEGNQLFIHRPDIDDKNIRKKMFINNIFVHPSVMMRTDSVLKAGNYSNKYPACEDYDLFFRLMKFGKVANIDMPLVNYTVDYNSISSKKRKKQIINRIKIIINNFTLFRNGVYPYYGLLRNIAMLLVSRKLSTLLRKVRRG</sequence>
<evidence type="ECO:0000256" key="3">
    <source>
        <dbReference type="ARBA" id="ARBA00022679"/>
    </source>
</evidence>
<dbReference type="InterPro" id="IPR050834">
    <property type="entry name" value="Glycosyltransf_2"/>
</dbReference>